<protein>
    <submittedName>
        <fullName evidence="2">Uncharacterized protein</fullName>
    </submittedName>
</protein>
<dbReference type="Proteomes" id="UP000024635">
    <property type="component" value="Unassembled WGS sequence"/>
</dbReference>
<accession>A0A016U4M3</accession>
<proteinExistence type="predicted"/>
<dbReference type="EMBL" id="JARK01001393">
    <property type="protein sequence ID" value="EYC10085.1"/>
    <property type="molecule type" value="Genomic_DNA"/>
</dbReference>
<name>A0A016U4M3_9BILA</name>
<reference evidence="3" key="1">
    <citation type="journal article" date="2015" name="Nat. Genet.">
        <title>The genome and transcriptome of the zoonotic hookworm Ancylostoma ceylanicum identify infection-specific gene families.</title>
        <authorList>
            <person name="Schwarz E.M."/>
            <person name="Hu Y."/>
            <person name="Antoshechkin I."/>
            <person name="Miller M.M."/>
            <person name="Sternberg P.W."/>
            <person name="Aroian R.V."/>
        </authorList>
    </citation>
    <scope>NUCLEOTIDE SEQUENCE</scope>
    <source>
        <strain evidence="3">HY135</strain>
    </source>
</reference>
<evidence type="ECO:0000256" key="1">
    <source>
        <dbReference type="SAM" id="MobiDB-lite"/>
    </source>
</evidence>
<comment type="caution">
    <text evidence="2">The sequence shown here is derived from an EMBL/GenBank/DDBJ whole genome shotgun (WGS) entry which is preliminary data.</text>
</comment>
<evidence type="ECO:0000313" key="3">
    <source>
        <dbReference type="Proteomes" id="UP000024635"/>
    </source>
</evidence>
<gene>
    <name evidence="2" type="primary">Acey_s0057.g2754</name>
    <name evidence="2" type="ORF">Y032_0057g2754</name>
</gene>
<organism evidence="2 3">
    <name type="scientific">Ancylostoma ceylanicum</name>
    <dbReference type="NCBI Taxonomy" id="53326"/>
    <lineage>
        <taxon>Eukaryota</taxon>
        <taxon>Metazoa</taxon>
        <taxon>Ecdysozoa</taxon>
        <taxon>Nematoda</taxon>
        <taxon>Chromadorea</taxon>
        <taxon>Rhabditida</taxon>
        <taxon>Rhabditina</taxon>
        <taxon>Rhabditomorpha</taxon>
        <taxon>Strongyloidea</taxon>
        <taxon>Ancylostomatidae</taxon>
        <taxon>Ancylostomatinae</taxon>
        <taxon>Ancylostoma</taxon>
    </lineage>
</organism>
<evidence type="ECO:0000313" key="2">
    <source>
        <dbReference type="EMBL" id="EYC10085.1"/>
    </source>
</evidence>
<feature type="region of interest" description="Disordered" evidence="1">
    <location>
        <begin position="31"/>
        <end position="56"/>
    </location>
</feature>
<sequence length="67" mass="7388">MLVNHAPTNRRFCPFVSEDMSLQRHLPTRQPLSLGAGRVPPDLLASNGMGNTNLHNGQFKVMAGKYP</sequence>
<keyword evidence="3" id="KW-1185">Reference proteome</keyword>
<dbReference type="AlphaFoldDB" id="A0A016U4M3"/>